<name>A0A0A9B1X5_ARUDO</name>
<reference evidence="1" key="1">
    <citation type="submission" date="2014-09" db="EMBL/GenBank/DDBJ databases">
        <authorList>
            <person name="Magalhaes I.L.F."/>
            <person name="Oliveira U."/>
            <person name="Santos F.R."/>
            <person name="Vidigal T.H.D.A."/>
            <person name="Brescovit A.D."/>
            <person name="Santos A.J."/>
        </authorList>
    </citation>
    <scope>NUCLEOTIDE SEQUENCE</scope>
    <source>
        <tissue evidence="1">Shoot tissue taken approximately 20 cm above the soil surface</tissue>
    </source>
</reference>
<accession>A0A0A9B1X5</accession>
<protein>
    <submittedName>
        <fullName evidence="1">Uncharacterized protein</fullName>
    </submittedName>
</protein>
<organism evidence="1">
    <name type="scientific">Arundo donax</name>
    <name type="common">Giant reed</name>
    <name type="synonym">Donax arundinaceus</name>
    <dbReference type="NCBI Taxonomy" id="35708"/>
    <lineage>
        <taxon>Eukaryota</taxon>
        <taxon>Viridiplantae</taxon>
        <taxon>Streptophyta</taxon>
        <taxon>Embryophyta</taxon>
        <taxon>Tracheophyta</taxon>
        <taxon>Spermatophyta</taxon>
        <taxon>Magnoliopsida</taxon>
        <taxon>Liliopsida</taxon>
        <taxon>Poales</taxon>
        <taxon>Poaceae</taxon>
        <taxon>PACMAD clade</taxon>
        <taxon>Arundinoideae</taxon>
        <taxon>Arundineae</taxon>
        <taxon>Arundo</taxon>
    </lineage>
</organism>
<sequence>MSHMKRYTRIKNLWKSTYIRSGKWSLSGRLRSNCRT</sequence>
<dbReference type="EMBL" id="GBRH01240504">
    <property type="protein sequence ID" value="JAD57391.1"/>
    <property type="molecule type" value="Transcribed_RNA"/>
</dbReference>
<proteinExistence type="predicted"/>
<dbReference type="AlphaFoldDB" id="A0A0A9B1X5"/>
<reference evidence="1" key="2">
    <citation type="journal article" date="2015" name="Data Brief">
        <title>Shoot transcriptome of the giant reed, Arundo donax.</title>
        <authorList>
            <person name="Barrero R.A."/>
            <person name="Guerrero F.D."/>
            <person name="Moolhuijzen P."/>
            <person name="Goolsby J.A."/>
            <person name="Tidwell J."/>
            <person name="Bellgard S.E."/>
            <person name="Bellgard M.I."/>
        </authorList>
    </citation>
    <scope>NUCLEOTIDE SEQUENCE</scope>
    <source>
        <tissue evidence="1">Shoot tissue taken approximately 20 cm above the soil surface</tissue>
    </source>
</reference>
<evidence type="ECO:0000313" key="1">
    <source>
        <dbReference type="EMBL" id="JAD57391.1"/>
    </source>
</evidence>